<dbReference type="EMBL" id="JBHSZV010000047">
    <property type="protein sequence ID" value="MFC7063379.1"/>
    <property type="molecule type" value="Genomic_DNA"/>
</dbReference>
<evidence type="ECO:0000259" key="2">
    <source>
        <dbReference type="Pfam" id="PF19701"/>
    </source>
</evidence>
<sequence>MFLGIFFLTVGIWGITSPYSWWLIGESWKTKDADGPSTFFKRSTSIIGIFFVVVGIIGIVDAFN</sequence>
<name>A0ABW2ESH9_9BACI</name>
<feature type="transmembrane region" description="Helical" evidence="1">
    <location>
        <begin position="5"/>
        <end position="24"/>
    </location>
</feature>
<keyword evidence="1" id="KW-1133">Transmembrane helix</keyword>
<evidence type="ECO:0000313" key="4">
    <source>
        <dbReference type="Proteomes" id="UP001596410"/>
    </source>
</evidence>
<feature type="domain" description="DUF6199" evidence="2">
    <location>
        <begin position="3"/>
        <end position="60"/>
    </location>
</feature>
<keyword evidence="4" id="KW-1185">Reference proteome</keyword>
<organism evidence="3 4">
    <name type="scientific">Halobacillus seohaensis</name>
    <dbReference type="NCBI Taxonomy" id="447421"/>
    <lineage>
        <taxon>Bacteria</taxon>
        <taxon>Bacillati</taxon>
        <taxon>Bacillota</taxon>
        <taxon>Bacilli</taxon>
        <taxon>Bacillales</taxon>
        <taxon>Bacillaceae</taxon>
        <taxon>Halobacillus</taxon>
    </lineage>
</organism>
<keyword evidence="1" id="KW-0812">Transmembrane</keyword>
<comment type="caution">
    <text evidence="3">The sequence shown here is derived from an EMBL/GenBank/DDBJ whole genome shotgun (WGS) entry which is preliminary data.</text>
</comment>
<evidence type="ECO:0000313" key="3">
    <source>
        <dbReference type="EMBL" id="MFC7063379.1"/>
    </source>
</evidence>
<dbReference type="InterPro" id="IPR045679">
    <property type="entry name" value="DUF6199"/>
</dbReference>
<proteinExistence type="predicted"/>
<reference evidence="4" key="1">
    <citation type="journal article" date="2019" name="Int. J. Syst. Evol. Microbiol.">
        <title>The Global Catalogue of Microorganisms (GCM) 10K type strain sequencing project: providing services to taxonomists for standard genome sequencing and annotation.</title>
        <authorList>
            <consortium name="The Broad Institute Genomics Platform"/>
            <consortium name="The Broad Institute Genome Sequencing Center for Infectious Disease"/>
            <person name="Wu L."/>
            <person name="Ma J."/>
        </authorList>
    </citation>
    <scope>NUCLEOTIDE SEQUENCE [LARGE SCALE GENOMIC DNA]</scope>
    <source>
        <strain evidence="4">CGMCC 4.1621</strain>
    </source>
</reference>
<feature type="transmembrane region" description="Helical" evidence="1">
    <location>
        <begin position="44"/>
        <end position="63"/>
    </location>
</feature>
<gene>
    <name evidence="3" type="ORF">ACFQIC_16315</name>
</gene>
<accession>A0ABW2ESH9</accession>
<dbReference type="Proteomes" id="UP001596410">
    <property type="component" value="Unassembled WGS sequence"/>
</dbReference>
<dbReference type="RefSeq" id="WP_204708500.1">
    <property type="nucleotide sequence ID" value="NZ_JBHSZV010000047.1"/>
</dbReference>
<keyword evidence="1" id="KW-0472">Membrane</keyword>
<dbReference type="Pfam" id="PF19701">
    <property type="entry name" value="DUF6199"/>
    <property type="match status" value="1"/>
</dbReference>
<protein>
    <submittedName>
        <fullName evidence="3">DUF6199 family natural product biosynthesis protein</fullName>
    </submittedName>
</protein>
<evidence type="ECO:0000256" key="1">
    <source>
        <dbReference type="SAM" id="Phobius"/>
    </source>
</evidence>